<proteinExistence type="predicted"/>
<sequence>MNNYIKSFTKKMDKLLWREEFTNIIYLHDKEDKERLDQVIFLKKNNEDVVGFYIRGNNPLISVNKVYSLDDFNLYATYDELIEYEEKNFKLFKTECIRLYFNPDYNELLGIFLSDIDGFSSLIILFLQDEIRIVNDCKISDIDTVFEKFFLQVSVGNIIVYEKINPKNVWMLL</sequence>
<dbReference type="EMBL" id="JBFRHK010000006">
    <property type="protein sequence ID" value="MEX3745719.1"/>
    <property type="molecule type" value="Genomic_DNA"/>
</dbReference>
<evidence type="ECO:0000313" key="3">
    <source>
        <dbReference type="Proteomes" id="UP001558534"/>
    </source>
</evidence>
<dbReference type="RefSeq" id="WP_368636598.1">
    <property type="nucleotide sequence ID" value="NZ_JBFRHK010000006.1"/>
</dbReference>
<reference evidence="2 3" key="1">
    <citation type="submission" date="2024-07" db="EMBL/GenBank/DDBJ databases">
        <title>Characterization of a bacterium isolated from hydrolysated instant sea cucumber by whole-genome sequencing and metabolomics.</title>
        <authorList>
            <person name="Luo X."/>
            <person name="Zhang Z."/>
            <person name="Zheng Z."/>
            <person name="Zhang W."/>
            <person name="Ming T."/>
            <person name="Jiao L."/>
            <person name="Su X."/>
            <person name="Kong F."/>
            <person name="Xu J."/>
        </authorList>
    </citation>
    <scope>NUCLEOTIDE SEQUENCE [LARGE SCALE GENOMIC DNA]</scope>
    <source>
        <strain evidence="2 3">XL-2024</strain>
    </source>
</reference>
<comment type="caution">
    <text evidence="2">The sequence shown here is derived from an EMBL/GenBank/DDBJ whole genome shotgun (WGS) entry which is preliminary data.</text>
</comment>
<evidence type="ECO:0000313" key="2">
    <source>
        <dbReference type="EMBL" id="MEX3746019.1"/>
    </source>
</evidence>
<organism evidence="2 3">
    <name type="scientific">Lysinibacillus xylanilyticus</name>
    <dbReference type="NCBI Taxonomy" id="582475"/>
    <lineage>
        <taxon>Bacteria</taxon>
        <taxon>Bacillati</taxon>
        <taxon>Bacillota</taxon>
        <taxon>Bacilli</taxon>
        <taxon>Bacillales</taxon>
        <taxon>Bacillaceae</taxon>
        <taxon>Lysinibacillus</taxon>
    </lineage>
</organism>
<dbReference type="Proteomes" id="UP001558534">
    <property type="component" value="Unassembled WGS sequence"/>
</dbReference>
<evidence type="ECO:0000313" key="1">
    <source>
        <dbReference type="EMBL" id="MEX3745719.1"/>
    </source>
</evidence>
<accession>A0ABV3VYW9</accession>
<dbReference type="EMBL" id="JBFRHK010000007">
    <property type="protein sequence ID" value="MEX3746019.1"/>
    <property type="molecule type" value="Genomic_DNA"/>
</dbReference>
<protein>
    <submittedName>
        <fullName evidence="2">Uncharacterized protein</fullName>
    </submittedName>
</protein>
<gene>
    <name evidence="1" type="ORF">AB1300_11285</name>
    <name evidence="2" type="ORF">AB1300_12830</name>
</gene>
<name>A0ABV3VYW9_9BACI</name>
<keyword evidence="3" id="KW-1185">Reference proteome</keyword>